<dbReference type="GO" id="GO:0016020">
    <property type="term" value="C:membrane"/>
    <property type="evidence" value="ECO:0007669"/>
    <property type="project" value="UniProtKB-SubCell"/>
</dbReference>
<dbReference type="PANTHER" id="PTHR43791">
    <property type="entry name" value="PERMEASE-RELATED"/>
    <property type="match status" value="1"/>
</dbReference>
<feature type="transmembrane region" description="Helical" evidence="7">
    <location>
        <begin position="119"/>
        <end position="137"/>
    </location>
</feature>
<dbReference type="PROSITE" id="PS50850">
    <property type="entry name" value="MFS"/>
    <property type="match status" value="1"/>
</dbReference>
<organism evidence="9 10">
    <name type="scientific">Penicillium salamii</name>
    <dbReference type="NCBI Taxonomy" id="1612424"/>
    <lineage>
        <taxon>Eukaryota</taxon>
        <taxon>Fungi</taxon>
        <taxon>Dikarya</taxon>
        <taxon>Ascomycota</taxon>
        <taxon>Pezizomycotina</taxon>
        <taxon>Eurotiomycetes</taxon>
        <taxon>Eurotiomycetidae</taxon>
        <taxon>Eurotiales</taxon>
        <taxon>Aspergillaceae</taxon>
        <taxon>Penicillium</taxon>
    </lineage>
</organism>
<feature type="domain" description="Major facilitator superfamily (MFS) profile" evidence="8">
    <location>
        <begin position="82"/>
        <end position="493"/>
    </location>
</feature>
<gene>
    <name evidence="9" type="ORF">PSALAMII_LOCUS7629</name>
</gene>
<evidence type="ECO:0000256" key="3">
    <source>
        <dbReference type="ARBA" id="ARBA00022692"/>
    </source>
</evidence>
<dbReference type="InterPro" id="IPR011701">
    <property type="entry name" value="MFS"/>
</dbReference>
<feature type="transmembrane region" description="Helical" evidence="7">
    <location>
        <begin position="371"/>
        <end position="391"/>
    </location>
</feature>
<feature type="transmembrane region" description="Helical" evidence="7">
    <location>
        <begin position="403"/>
        <end position="424"/>
    </location>
</feature>
<evidence type="ECO:0000313" key="10">
    <source>
        <dbReference type="Proteomes" id="UP001152649"/>
    </source>
</evidence>
<evidence type="ECO:0000256" key="7">
    <source>
        <dbReference type="SAM" id="Phobius"/>
    </source>
</evidence>
<proteinExistence type="inferred from homology"/>
<sequence length="578" mass="63679">MVTSFLKSSFNTIIHTMSTGIEKKEPVDDVVDEKDVQIGTVTDLDEGEVFLHQHGFNQEAIQALLDDGPRNKALVRKVDLVLLPLLAGTYMLQYIDKSALAYSAVFDLLPSTNMSSDQYSWLASIFYFAYLVAEYPWSMLAQKTKLAKVVSGNIIAWGAMLMITAACSSFTGMAICRFLLGVFEAPITPCFMMMIGMWYTRAQQPFRAGVFYSCNGLGAMVGGILTYGIGQIHTIAVWRAIYLILGGITLVWGVIMLLFLPDDVVSSKRFTLDEKALLIGRGRLGQTGIINHQIKWHQIREALIDPQVWVLFLFTLLNEVVNGGIASFGKLIIKGLTDDSATAVALGIPFGGFQIFYVLGGTFLASRVKNFRTVVMFVYLMPTILGASLLWKLDHKTYKVGVLFGYYIIGAYVCSLVLALQMPATNLGGYTKRTTSVALVFLAYCAGNIIGPHAFLAKEAPIYQTGVKLILACSSAQAALAVLLRFMLIRRNKQRDAAAAVADQGTVSADESTMADLTDFEVSDMTPTKCFREALTNWITEPTLPLCLLNVPLIFTFLIVSIEQSLCLRYSQVVRQEV</sequence>
<feature type="transmembrane region" description="Helical" evidence="7">
    <location>
        <begin position="236"/>
        <end position="260"/>
    </location>
</feature>
<feature type="transmembrane region" description="Helical" evidence="7">
    <location>
        <begin position="210"/>
        <end position="230"/>
    </location>
</feature>
<name>A0A9W4JMC9_9EURO</name>
<evidence type="ECO:0000256" key="6">
    <source>
        <dbReference type="ARBA" id="ARBA00037968"/>
    </source>
</evidence>
<dbReference type="InterPro" id="IPR020846">
    <property type="entry name" value="MFS_dom"/>
</dbReference>
<evidence type="ECO:0000256" key="2">
    <source>
        <dbReference type="ARBA" id="ARBA00022448"/>
    </source>
</evidence>
<feature type="transmembrane region" description="Helical" evidence="7">
    <location>
        <begin position="149"/>
        <end position="172"/>
    </location>
</feature>
<dbReference type="AlphaFoldDB" id="A0A9W4JMC9"/>
<evidence type="ECO:0000256" key="5">
    <source>
        <dbReference type="ARBA" id="ARBA00023136"/>
    </source>
</evidence>
<feature type="transmembrane region" description="Helical" evidence="7">
    <location>
        <begin position="78"/>
        <end position="95"/>
    </location>
</feature>
<reference evidence="9" key="1">
    <citation type="submission" date="2021-07" db="EMBL/GenBank/DDBJ databases">
        <authorList>
            <person name="Branca A.L. A."/>
        </authorList>
    </citation>
    <scope>NUCLEOTIDE SEQUENCE</scope>
</reference>
<keyword evidence="2" id="KW-0813">Transport</keyword>
<comment type="similarity">
    <text evidence="6">Belongs to the major facilitator superfamily. Allantoate permease family.</text>
</comment>
<feature type="transmembrane region" description="Helical" evidence="7">
    <location>
        <begin position="436"/>
        <end position="457"/>
    </location>
</feature>
<evidence type="ECO:0000256" key="4">
    <source>
        <dbReference type="ARBA" id="ARBA00022989"/>
    </source>
</evidence>
<feature type="transmembrane region" description="Helical" evidence="7">
    <location>
        <begin position="469"/>
        <end position="488"/>
    </location>
</feature>
<evidence type="ECO:0000259" key="8">
    <source>
        <dbReference type="PROSITE" id="PS50850"/>
    </source>
</evidence>
<dbReference type="InterPro" id="IPR036259">
    <property type="entry name" value="MFS_trans_sf"/>
</dbReference>
<keyword evidence="3 7" id="KW-0812">Transmembrane</keyword>
<keyword evidence="5 7" id="KW-0472">Membrane</keyword>
<keyword evidence="10" id="KW-1185">Reference proteome</keyword>
<feature type="transmembrane region" description="Helical" evidence="7">
    <location>
        <begin position="178"/>
        <end position="198"/>
    </location>
</feature>
<feature type="transmembrane region" description="Helical" evidence="7">
    <location>
        <begin position="308"/>
        <end position="328"/>
    </location>
</feature>
<dbReference type="GO" id="GO:0022857">
    <property type="term" value="F:transmembrane transporter activity"/>
    <property type="evidence" value="ECO:0007669"/>
    <property type="project" value="InterPro"/>
</dbReference>
<dbReference type="SUPFAM" id="SSF103473">
    <property type="entry name" value="MFS general substrate transporter"/>
    <property type="match status" value="1"/>
</dbReference>
<comment type="caution">
    <text evidence="9">The sequence shown here is derived from an EMBL/GenBank/DDBJ whole genome shotgun (WGS) entry which is preliminary data.</text>
</comment>
<feature type="transmembrane region" description="Helical" evidence="7">
    <location>
        <begin position="340"/>
        <end position="359"/>
    </location>
</feature>
<dbReference type="PANTHER" id="PTHR43791:SF81">
    <property type="entry name" value="TRANSPORTER, PUTATIVE (AFU_ORTHOLOGUE AFUA_7G01190)-RELATED"/>
    <property type="match status" value="1"/>
</dbReference>
<accession>A0A9W4JMC9</accession>
<dbReference type="EMBL" id="CAJVPG010000366">
    <property type="protein sequence ID" value="CAG8399436.1"/>
    <property type="molecule type" value="Genomic_DNA"/>
</dbReference>
<evidence type="ECO:0000313" key="9">
    <source>
        <dbReference type="EMBL" id="CAG8399436.1"/>
    </source>
</evidence>
<comment type="subcellular location">
    <subcellularLocation>
        <location evidence="1">Membrane</location>
        <topology evidence="1">Multi-pass membrane protein</topology>
    </subcellularLocation>
</comment>
<evidence type="ECO:0000256" key="1">
    <source>
        <dbReference type="ARBA" id="ARBA00004141"/>
    </source>
</evidence>
<dbReference type="OrthoDB" id="2960375at2759"/>
<dbReference type="Proteomes" id="UP001152649">
    <property type="component" value="Unassembled WGS sequence"/>
</dbReference>
<dbReference type="Pfam" id="PF07690">
    <property type="entry name" value="MFS_1"/>
    <property type="match status" value="1"/>
</dbReference>
<dbReference type="Gene3D" id="1.20.1250.20">
    <property type="entry name" value="MFS general substrate transporter like domains"/>
    <property type="match status" value="1"/>
</dbReference>
<protein>
    <recommendedName>
        <fullName evidence="8">Major facilitator superfamily (MFS) profile domain-containing protein</fullName>
    </recommendedName>
</protein>
<dbReference type="FunFam" id="1.20.1250.20:FF:000064">
    <property type="entry name" value="MFS allantoate transporter"/>
    <property type="match status" value="1"/>
</dbReference>
<keyword evidence="4 7" id="KW-1133">Transmembrane helix</keyword>